<dbReference type="InterPro" id="IPR046674">
    <property type="entry name" value="DUF6544"/>
</dbReference>
<feature type="transmembrane region" description="Helical" evidence="1">
    <location>
        <begin position="6"/>
        <end position="27"/>
    </location>
</feature>
<dbReference type="Proteomes" id="UP000515369">
    <property type="component" value="Chromosome"/>
</dbReference>
<keyword evidence="1" id="KW-1133">Transmembrane helix</keyword>
<sequence length="373" mass="42541">MLRALFISLLLIHGLIHMLGFVNQWVIALGTQMSEKTIIPLSTGTSKLLGFFWLLTGLCLLWSTVLVWFQNNWWITVTLVCVAFSQVLIILYWPDAKAGTLINVFILFGIGLTNAHNRFEQFADQQAWQLMTPESSDRSVITKPMLTGLPTPVREWLIASGVVGEERIHLVRLRQQGFMRTSPDGQWMPTKAEQYINVDKPGFVWKADVKLLPFLPLAGLDQYINGKGNMRINALSFLPLVNAANSKFDQGELLRYLSEMCWYPSAALSPFITWECFDATSAVATITYKGVTASALFSFDDQYRLISVTAKRYKEADAASRLESWYIPVRGWKIMNGIRIPVKGDVMWKLDAGDFTYYQWEITDIDYNKQMLY</sequence>
<feature type="transmembrane region" description="Helical" evidence="1">
    <location>
        <begin position="100"/>
        <end position="116"/>
    </location>
</feature>
<organism evidence="2 3">
    <name type="scientific">Spirosoma foliorum</name>
    <dbReference type="NCBI Taxonomy" id="2710596"/>
    <lineage>
        <taxon>Bacteria</taxon>
        <taxon>Pseudomonadati</taxon>
        <taxon>Bacteroidota</taxon>
        <taxon>Cytophagia</taxon>
        <taxon>Cytophagales</taxon>
        <taxon>Cytophagaceae</taxon>
        <taxon>Spirosoma</taxon>
    </lineage>
</organism>
<dbReference type="Pfam" id="PF20181">
    <property type="entry name" value="DUF6544"/>
    <property type="match status" value="1"/>
</dbReference>
<keyword evidence="3" id="KW-1185">Reference proteome</keyword>
<accession>A0A7G5GQ81</accession>
<name>A0A7G5GQ81_9BACT</name>
<dbReference type="EMBL" id="CP059732">
    <property type="protein sequence ID" value="QMW01023.1"/>
    <property type="molecule type" value="Genomic_DNA"/>
</dbReference>
<gene>
    <name evidence="2" type="ORF">H3H32_24015</name>
</gene>
<dbReference type="RefSeq" id="WP_182458136.1">
    <property type="nucleotide sequence ID" value="NZ_CP059732.1"/>
</dbReference>
<keyword evidence="1" id="KW-0812">Transmembrane</keyword>
<proteinExistence type="predicted"/>
<feature type="transmembrane region" description="Helical" evidence="1">
    <location>
        <begin position="48"/>
        <end position="67"/>
    </location>
</feature>
<feature type="transmembrane region" description="Helical" evidence="1">
    <location>
        <begin position="73"/>
        <end position="93"/>
    </location>
</feature>
<keyword evidence="1" id="KW-0472">Membrane</keyword>
<evidence type="ECO:0000256" key="1">
    <source>
        <dbReference type="SAM" id="Phobius"/>
    </source>
</evidence>
<reference evidence="2 3" key="1">
    <citation type="submission" date="2020-07" db="EMBL/GenBank/DDBJ databases">
        <title>Spirosoma foliorum sp. nov., isolated from the leaves on the Nejang mountain Korea, Republic of.</title>
        <authorList>
            <person name="Ho H."/>
            <person name="Lee Y.-J."/>
            <person name="Nurcahyanto D.-A."/>
            <person name="Kim S.-G."/>
        </authorList>
    </citation>
    <scope>NUCLEOTIDE SEQUENCE [LARGE SCALE GENOMIC DNA]</scope>
    <source>
        <strain evidence="2 3">PL0136</strain>
    </source>
</reference>
<dbReference type="KEGG" id="sfol:H3H32_24015"/>
<protein>
    <submittedName>
        <fullName evidence="2">Uncharacterized protein</fullName>
    </submittedName>
</protein>
<dbReference type="AlphaFoldDB" id="A0A7G5GQ81"/>
<evidence type="ECO:0000313" key="3">
    <source>
        <dbReference type="Proteomes" id="UP000515369"/>
    </source>
</evidence>
<evidence type="ECO:0000313" key="2">
    <source>
        <dbReference type="EMBL" id="QMW01023.1"/>
    </source>
</evidence>